<reference evidence="2" key="1">
    <citation type="journal article" date="2019" name="BMC Genomics">
        <title>A new reference genome for Sorghum bicolor reveals high levels of sequence similarity between sweet and grain genotypes: implications for the genetics of sugar metabolism.</title>
        <authorList>
            <person name="Cooper E.A."/>
            <person name="Brenton Z.W."/>
            <person name="Flinn B.S."/>
            <person name="Jenkins J."/>
            <person name="Shu S."/>
            <person name="Flowers D."/>
            <person name="Luo F."/>
            <person name="Wang Y."/>
            <person name="Xia P."/>
            <person name="Barry K."/>
            <person name="Daum C."/>
            <person name="Lipzen A."/>
            <person name="Yoshinaga Y."/>
            <person name="Schmutz J."/>
            <person name="Saski C."/>
            <person name="Vermerris W."/>
            <person name="Kresovich S."/>
        </authorList>
    </citation>
    <scope>NUCLEOTIDE SEQUENCE</scope>
</reference>
<name>A0A921Q4R6_SORBI</name>
<proteinExistence type="predicted"/>
<dbReference type="PANTHER" id="PTHR48243:SF1">
    <property type="entry name" value="AMINOTRANSFERASE-LIKE PLANT MOBILE DOMAIN-CONTAINING PROTEIN"/>
    <property type="match status" value="1"/>
</dbReference>
<reference evidence="2" key="2">
    <citation type="submission" date="2020-10" db="EMBL/GenBank/DDBJ databases">
        <authorList>
            <person name="Cooper E.A."/>
            <person name="Brenton Z.W."/>
            <person name="Flinn B.S."/>
            <person name="Jenkins J."/>
            <person name="Shu S."/>
            <person name="Flowers D."/>
            <person name="Luo F."/>
            <person name="Wang Y."/>
            <person name="Xia P."/>
            <person name="Barry K."/>
            <person name="Daum C."/>
            <person name="Lipzen A."/>
            <person name="Yoshinaga Y."/>
            <person name="Schmutz J."/>
            <person name="Saski C."/>
            <person name="Vermerris W."/>
            <person name="Kresovich S."/>
        </authorList>
    </citation>
    <scope>NUCLEOTIDE SEQUENCE</scope>
</reference>
<feature type="region of interest" description="Disordered" evidence="1">
    <location>
        <begin position="205"/>
        <end position="255"/>
    </location>
</feature>
<evidence type="ECO:0000313" key="2">
    <source>
        <dbReference type="EMBL" id="KAG0514265.1"/>
    </source>
</evidence>
<protein>
    <submittedName>
        <fullName evidence="2">Uncharacterized protein</fullName>
    </submittedName>
</protein>
<dbReference type="EMBL" id="CM027689">
    <property type="protein sequence ID" value="KAG0514265.1"/>
    <property type="molecule type" value="Genomic_DNA"/>
</dbReference>
<dbReference type="AlphaFoldDB" id="A0A921Q4R6"/>
<evidence type="ECO:0000313" key="3">
    <source>
        <dbReference type="Proteomes" id="UP000807115"/>
    </source>
</evidence>
<feature type="compositionally biased region" description="Acidic residues" evidence="1">
    <location>
        <begin position="219"/>
        <end position="228"/>
    </location>
</feature>
<gene>
    <name evidence="2" type="ORF">BDA96_10G175700</name>
</gene>
<organism evidence="2 3">
    <name type="scientific">Sorghum bicolor</name>
    <name type="common">Sorghum</name>
    <name type="synonym">Sorghum vulgare</name>
    <dbReference type="NCBI Taxonomy" id="4558"/>
    <lineage>
        <taxon>Eukaryota</taxon>
        <taxon>Viridiplantae</taxon>
        <taxon>Streptophyta</taxon>
        <taxon>Embryophyta</taxon>
        <taxon>Tracheophyta</taxon>
        <taxon>Spermatophyta</taxon>
        <taxon>Magnoliopsida</taxon>
        <taxon>Liliopsida</taxon>
        <taxon>Poales</taxon>
        <taxon>Poaceae</taxon>
        <taxon>PACMAD clade</taxon>
        <taxon>Panicoideae</taxon>
        <taxon>Andropogonodae</taxon>
        <taxon>Andropogoneae</taxon>
        <taxon>Sorghinae</taxon>
        <taxon>Sorghum</taxon>
    </lineage>
</organism>
<dbReference type="PANTHER" id="PTHR48243">
    <property type="entry name" value="AMINOTRANSFERASE-LIKE PLANT MOBILE DOMAIN-CONTAINING PROTEIN"/>
    <property type="match status" value="1"/>
</dbReference>
<comment type="caution">
    <text evidence="2">The sequence shown here is derived from an EMBL/GenBank/DDBJ whole genome shotgun (WGS) entry which is preliminary data.</text>
</comment>
<accession>A0A921Q4R6</accession>
<dbReference type="Proteomes" id="UP000807115">
    <property type="component" value="Chromosome 10"/>
</dbReference>
<evidence type="ECO:0000256" key="1">
    <source>
        <dbReference type="SAM" id="MobiDB-lite"/>
    </source>
</evidence>
<sequence>MSAEFNVVFNAIGWGGFWMVPELGIKVITQEFLCTLQPTINGVAFRIEHDCELDLDHATNGFSKNDFWKAISGSNDCSNLTPYQIHNPTLCFLHYAFPRTRGNTLSDEELKLLYAMVCKIKVSPIKLLVNYWLYSIEYGKPIYFTSLITRIGESMGALEPHTFEGPRGGLKMVYPVPLPCEKHRLYALYTLTIKLDKEARNQNIARPCKQGGPSNPAGEEVEEGDEASSMEISGSMERPPCPQHTPHPWSRERRHQRIEMDDLIDNMGAMHIEQEATLQLAQQNAQLLQAIEAEEAQHWGVTP</sequence>